<dbReference type="InterPro" id="IPR036005">
    <property type="entry name" value="Creatinase/aminopeptidase-like"/>
</dbReference>
<gene>
    <name evidence="5" type="ORF">OCV61_00850</name>
</gene>
<evidence type="ECO:0000259" key="4">
    <source>
        <dbReference type="Pfam" id="PF01321"/>
    </source>
</evidence>
<sequence length="356" mass="39301">MLDQILKDRQVQAILITDPYNMRHVSGFRGGEGALYISGTQTVLITDSRYTEAAAKESSFTVLQESNQHKREEILKECIEKEQVQGDFALGYEDQSMLCCDFAKLTKALPVQCWVPLESSINDLRQVKTQEEIQYLKMAEEIGDRAFARLLPLLKPGMTELEAAAELEYLMKQEGAEDLSFNTIVASGLNSSMPHAIPGTKKFEKGDFITFDFGCKYKGYCSDMTRTVVLGKASDKQKEIYNVVLKAQLAGLDALKAGKSGASVDKVARDIIADAGYGEYFGHGLGHSVGLFIHENPRLSPSDDSILQENMIETVEPGIYVPGLGGVRIEDMVVVTKEGHINLAHSPKELIELPVE</sequence>
<dbReference type="Proteomes" id="UP001652409">
    <property type="component" value="Unassembled WGS sequence"/>
</dbReference>
<dbReference type="Gene3D" id="3.90.230.10">
    <property type="entry name" value="Creatinase/methionine aminopeptidase superfamily"/>
    <property type="match status" value="1"/>
</dbReference>
<reference evidence="5 6" key="1">
    <citation type="journal article" date="2021" name="ISME Commun">
        <title>Automated analysis of genomic sequences facilitates high-throughput and comprehensive description of bacteria.</title>
        <authorList>
            <person name="Hitch T.C.A."/>
        </authorList>
    </citation>
    <scope>NUCLEOTIDE SEQUENCE [LARGE SCALE GENOMIC DNA]</scope>
    <source>
        <strain evidence="5 6">Sanger_23</strain>
    </source>
</reference>
<dbReference type="Gene3D" id="3.40.350.10">
    <property type="entry name" value="Creatinase/prolidase N-terminal domain"/>
    <property type="match status" value="1"/>
</dbReference>
<evidence type="ECO:0000256" key="2">
    <source>
        <dbReference type="ARBA" id="ARBA00022801"/>
    </source>
</evidence>
<keyword evidence="5" id="KW-0031">Aminopeptidase</keyword>
<keyword evidence="5" id="KW-0645">Protease</keyword>
<dbReference type="PRINTS" id="PR00599">
    <property type="entry name" value="MAPEPTIDASE"/>
</dbReference>
<dbReference type="InterPro" id="IPR029149">
    <property type="entry name" value="Creatin/AminoP/Spt16_N"/>
</dbReference>
<dbReference type="Pfam" id="PF01321">
    <property type="entry name" value="Creatinase_N"/>
    <property type="match status" value="1"/>
</dbReference>
<dbReference type="InterPro" id="IPR050659">
    <property type="entry name" value="Peptidase_M24B"/>
</dbReference>
<name>A0ABT2TQ72_9FIRM</name>
<keyword evidence="2" id="KW-0378">Hydrolase</keyword>
<dbReference type="PANTHER" id="PTHR46112">
    <property type="entry name" value="AMINOPEPTIDASE"/>
    <property type="match status" value="1"/>
</dbReference>
<evidence type="ECO:0000256" key="1">
    <source>
        <dbReference type="ARBA" id="ARBA00022723"/>
    </source>
</evidence>
<feature type="domain" description="Peptidase M24" evidence="3">
    <location>
        <begin position="136"/>
        <end position="337"/>
    </location>
</feature>
<dbReference type="InterPro" id="IPR000994">
    <property type="entry name" value="Pept_M24"/>
</dbReference>
<dbReference type="EMBL" id="JAOQJL010000001">
    <property type="protein sequence ID" value="MCU6763961.1"/>
    <property type="molecule type" value="Genomic_DNA"/>
</dbReference>
<evidence type="ECO:0000313" key="6">
    <source>
        <dbReference type="Proteomes" id="UP001652409"/>
    </source>
</evidence>
<dbReference type="Pfam" id="PF00557">
    <property type="entry name" value="Peptidase_M24"/>
    <property type="match status" value="1"/>
</dbReference>
<comment type="caution">
    <text evidence="5">The sequence shown here is derived from an EMBL/GenBank/DDBJ whole genome shotgun (WGS) entry which is preliminary data.</text>
</comment>
<dbReference type="InterPro" id="IPR001714">
    <property type="entry name" value="Pept_M24_MAP"/>
</dbReference>
<evidence type="ECO:0000313" key="5">
    <source>
        <dbReference type="EMBL" id="MCU6763961.1"/>
    </source>
</evidence>
<dbReference type="PANTHER" id="PTHR46112:SF3">
    <property type="entry name" value="AMINOPEPTIDASE YPDF"/>
    <property type="match status" value="1"/>
</dbReference>
<dbReference type="InterPro" id="IPR001131">
    <property type="entry name" value="Peptidase_M24B_aminopep-P_CS"/>
</dbReference>
<dbReference type="InterPro" id="IPR000587">
    <property type="entry name" value="Creatinase_N"/>
</dbReference>
<protein>
    <submittedName>
        <fullName evidence="5">Aminopeptidase P family protein</fullName>
    </submittedName>
</protein>
<evidence type="ECO:0000259" key="3">
    <source>
        <dbReference type="Pfam" id="PF00557"/>
    </source>
</evidence>
<accession>A0ABT2TQ72</accession>
<dbReference type="CDD" id="cd01092">
    <property type="entry name" value="APP-like"/>
    <property type="match status" value="1"/>
</dbReference>
<keyword evidence="1" id="KW-0479">Metal-binding</keyword>
<organism evidence="5 6">
    <name type="scientific">Blautia ammoniilytica</name>
    <dbReference type="NCBI Taxonomy" id="2981782"/>
    <lineage>
        <taxon>Bacteria</taxon>
        <taxon>Bacillati</taxon>
        <taxon>Bacillota</taxon>
        <taxon>Clostridia</taxon>
        <taxon>Lachnospirales</taxon>
        <taxon>Lachnospiraceae</taxon>
        <taxon>Blautia</taxon>
    </lineage>
</organism>
<keyword evidence="6" id="KW-1185">Reference proteome</keyword>
<dbReference type="PROSITE" id="PS00491">
    <property type="entry name" value="PROLINE_PEPTIDASE"/>
    <property type="match status" value="1"/>
</dbReference>
<proteinExistence type="predicted"/>
<dbReference type="SUPFAM" id="SSF53092">
    <property type="entry name" value="Creatinase/prolidase N-terminal domain"/>
    <property type="match status" value="1"/>
</dbReference>
<dbReference type="SUPFAM" id="SSF55920">
    <property type="entry name" value="Creatinase/aminopeptidase"/>
    <property type="match status" value="1"/>
</dbReference>
<dbReference type="RefSeq" id="WP_158420166.1">
    <property type="nucleotide sequence ID" value="NZ_JAOQJL010000001.1"/>
</dbReference>
<dbReference type="GO" id="GO:0004177">
    <property type="term" value="F:aminopeptidase activity"/>
    <property type="evidence" value="ECO:0007669"/>
    <property type="project" value="UniProtKB-KW"/>
</dbReference>
<feature type="domain" description="Creatinase N-terminal" evidence="4">
    <location>
        <begin position="2"/>
        <end position="127"/>
    </location>
</feature>